<protein>
    <submittedName>
        <fullName evidence="3">3-oxoacyl-ACP reductase</fullName>
    </submittedName>
</protein>
<dbReference type="GeneID" id="68867177"/>
<dbReference type="GO" id="GO:0016491">
    <property type="term" value="F:oxidoreductase activity"/>
    <property type="evidence" value="ECO:0007669"/>
    <property type="project" value="UniProtKB-KW"/>
</dbReference>
<accession>A0AAQ4CUF8</accession>
<dbReference type="Gene3D" id="3.40.50.720">
    <property type="entry name" value="NAD(P)-binding Rossmann-like Domain"/>
    <property type="match status" value="1"/>
</dbReference>
<dbReference type="RefSeq" id="WP_229569754.1">
    <property type="nucleotide sequence ID" value="NZ_AP025226.1"/>
</dbReference>
<comment type="similarity">
    <text evidence="1">Belongs to the short-chain dehydrogenases/reductases (SDR) family.</text>
</comment>
<dbReference type="PANTHER" id="PTHR43639">
    <property type="entry name" value="OXIDOREDUCTASE, SHORT-CHAIN DEHYDROGENASE/REDUCTASE FAMILY (AFU_ORTHOLOGUE AFUA_5G02870)"/>
    <property type="match status" value="1"/>
</dbReference>
<dbReference type="AlphaFoldDB" id="A0AAQ4CUF8"/>
<evidence type="ECO:0000313" key="4">
    <source>
        <dbReference type="Proteomes" id="UP001319921"/>
    </source>
</evidence>
<gene>
    <name evidence="3" type="ORF">SACC_24560</name>
</gene>
<dbReference type="Proteomes" id="UP001319921">
    <property type="component" value="Chromosome"/>
</dbReference>
<dbReference type="InterPro" id="IPR002347">
    <property type="entry name" value="SDR_fam"/>
</dbReference>
<dbReference type="EMBL" id="AP025226">
    <property type="protein sequence ID" value="BDB99439.1"/>
    <property type="molecule type" value="Genomic_DNA"/>
</dbReference>
<evidence type="ECO:0000256" key="2">
    <source>
        <dbReference type="ARBA" id="ARBA00023002"/>
    </source>
</evidence>
<dbReference type="Pfam" id="PF13561">
    <property type="entry name" value="adh_short_C2"/>
    <property type="match status" value="1"/>
</dbReference>
<evidence type="ECO:0000256" key="1">
    <source>
        <dbReference type="ARBA" id="ARBA00006484"/>
    </source>
</evidence>
<reference evidence="3 4" key="1">
    <citation type="journal article" date="2022" name="Microbiol. Resour. Announc.">
        <title>Complete Genome Sequence of the Hyperthermophilic and Acidophilic Archaeon Saccharolobus caldissimus Strain HS-3T.</title>
        <authorList>
            <person name="Sakai H.D."/>
            <person name="Kurosawa N."/>
        </authorList>
    </citation>
    <scope>NUCLEOTIDE SEQUENCE [LARGE SCALE GENOMIC DNA]</scope>
    <source>
        <strain evidence="3 4">JCM32116</strain>
    </source>
</reference>
<name>A0AAQ4CUF8_9CREN</name>
<proteinExistence type="inferred from homology"/>
<dbReference type="KEGG" id="scas:SACC_24560"/>
<dbReference type="SUPFAM" id="SSF51735">
    <property type="entry name" value="NAD(P)-binding Rossmann-fold domains"/>
    <property type="match status" value="1"/>
</dbReference>
<evidence type="ECO:0000313" key="3">
    <source>
        <dbReference type="EMBL" id="BDB99439.1"/>
    </source>
</evidence>
<keyword evidence="4" id="KW-1185">Reference proteome</keyword>
<dbReference type="InterPro" id="IPR036291">
    <property type="entry name" value="NAD(P)-bd_dom_sf"/>
</dbReference>
<dbReference type="PRINTS" id="PR00081">
    <property type="entry name" value="GDHRDH"/>
</dbReference>
<dbReference type="PANTHER" id="PTHR43639:SF1">
    <property type="entry name" value="SHORT-CHAIN DEHYDROGENASE_REDUCTASE FAMILY PROTEIN"/>
    <property type="match status" value="1"/>
</dbReference>
<organism evidence="3 4">
    <name type="scientific">Saccharolobus caldissimus</name>
    <dbReference type="NCBI Taxonomy" id="1702097"/>
    <lineage>
        <taxon>Archaea</taxon>
        <taxon>Thermoproteota</taxon>
        <taxon>Thermoprotei</taxon>
        <taxon>Sulfolobales</taxon>
        <taxon>Sulfolobaceae</taxon>
        <taxon>Saccharolobus</taxon>
    </lineage>
</organism>
<dbReference type="PRINTS" id="PR00080">
    <property type="entry name" value="SDRFAMILY"/>
</dbReference>
<sequence length="243" mass="27454">MNISGMNALVTGSAKRIGKEISLGLAKEGVNIILHYNTSEKEAIKTKEEIESFGVRCWTVKGDLRKDARQILYDSIKISGRIDFLINNSSVFPLKKFEEVTITDLEETFIVNSWAPLILAKEFSKITERGKIINILDSIISGYNFERYPYYLSKKMLEDITYSLALKLAPNFTVNAIAPGIILPPEGKDYSYLEKLKELIPLKRWGDVSEVVKAVIFLLKSDFITGQVIYVDGGEHLKPRVIM</sequence>
<keyword evidence="2" id="KW-0560">Oxidoreductase</keyword>